<evidence type="ECO:0000256" key="4">
    <source>
        <dbReference type="ARBA" id="ARBA00022553"/>
    </source>
</evidence>
<evidence type="ECO:0000313" key="15">
    <source>
        <dbReference type="EMBL" id="NKZ24722.1"/>
    </source>
</evidence>
<dbReference type="Pfam" id="PF02702">
    <property type="entry name" value="KdpD"/>
    <property type="match status" value="1"/>
</dbReference>
<dbReference type="EC" id="2.7.13.3" evidence="3"/>
<dbReference type="InterPro" id="IPR025201">
    <property type="entry name" value="KdpD_TM"/>
</dbReference>
<dbReference type="Gene3D" id="3.40.50.620">
    <property type="entry name" value="HUPs"/>
    <property type="match status" value="1"/>
</dbReference>
<keyword evidence="12 13" id="KW-0472">Membrane</keyword>
<dbReference type="InterPro" id="IPR003852">
    <property type="entry name" value="Sig_transdc_His_kinase_KdpD_N"/>
</dbReference>
<dbReference type="SUPFAM" id="SSF55781">
    <property type="entry name" value="GAF domain-like"/>
    <property type="match status" value="1"/>
</dbReference>
<evidence type="ECO:0000256" key="5">
    <source>
        <dbReference type="ARBA" id="ARBA00022679"/>
    </source>
</evidence>
<evidence type="ECO:0000313" key="16">
    <source>
        <dbReference type="Proteomes" id="UP000549765"/>
    </source>
</evidence>
<dbReference type="AlphaFoldDB" id="A0A7X6S485"/>
<dbReference type="GO" id="GO:0005737">
    <property type="term" value="C:cytoplasm"/>
    <property type="evidence" value="ECO:0007669"/>
    <property type="project" value="UniProtKB-ARBA"/>
</dbReference>
<keyword evidence="11" id="KW-0902">Two-component regulatory system</keyword>
<dbReference type="RefSeq" id="WP_168722517.1">
    <property type="nucleotide sequence ID" value="NZ_JAAXPN010000009.1"/>
</dbReference>
<dbReference type="Gene3D" id="3.30.565.10">
    <property type="entry name" value="Histidine kinase-like ATPase, C-terminal domain"/>
    <property type="match status" value="1"/>
</dbReference>
<evidence type="ECO:0000256" key="6">
    <source>
        <dbReference type="ARBA" id="ARBA00022692"/>
    </source>
</evidence>
<dbReference type="Gene3D" id="1.20.120.620">
    <property type="entry name" value="Backbone structure of the membrane domain of e. Coli histidine kinase receptor kdpd"/>
    <property type="match status" value="1"/>
</dbReference>
<dbReference type="SMART" id="SM00387">
    <property type="entry name" value="HATPase_c"/>
    <property type="match status" value="1"/>
</dbReference>
<dbReference type="Gene3D" id="3.30.450.40">
    <property type="match status" value="1"/>
</dbReference>
<dbReference type="Pfam" id="PF00512">
    <property type="entry name" value="HisKA"/>
    <property type="match status" value="1"/>
</dbReference>
<dbReference type="SUPFAM" id="SSF55874">
    <property type="entry name" value="ATPase domain of HSP90 chaperone/DNA topoisomerase II/histidine kinase"/>
    <property type="match status" value="1"/>
</dbReference>
<dbReference type="InterPro" id="IPR036097">
    <property type="entry name" value="HisK_dim/P_sf"/>
</dbReference>
<protein>
    <recommendedName>
        <fullName evidence="3">histidine kinase</fullName>
        <ecNumber evidence="3">2.7.13.3</ecNumber>
    </recommendedName>
</protein>
<comment type="caution">
    <text evidence="15">The sequence shown here is derived from an EMBL/GenBank/DDBJ whole genome shotgun (WGS) entry which is preliminary data.</text>
</comment>
<evidence type="ECO:0000256" key="11">
    <source>
        <dbReference type="ARBA" id="ARBA00023012"/>
    </source>
</evidence>
<dbReference type="CDD" id="cd00082">
    <property type="entry name" value="HisKA"/>
    <property type="match status" value="1"/>
</dbReference>
<keyword evidence="4" id="KW-0597">Phosphoprotein</keyword>
<dbReference type="Gene3D" id="3.40.50.300">
    <property type="entry name" value="P-loop containing nucleotide triphosphate hydrolases"/>
    <property type="match status" value="1"/>
</dbReference>
<dbReference type="PROSITE" id="PS50109">
    <property type="entry name" value="HIS_KIN"/>
    <property type="match status" value="1"/>
</dbReference>
<dbReference type="GO" id="GO:0000155">
    <property type="term" value="F:phosphorelay sensor kinase activity"/>
    <property type="evidence" value="ECO:0007669"/>
    <property type="project" value="InterPro"/>
</dbReference>
<dbReference type="Pfam" id="PF02518">
    <property type="entry name" value="HATPase_c"/>
    <property type="match status" value="1"/>
</dbReference>
<feature type="domain" description="Histidine kinase" evidence="14">
    <location>
        <begin position="653"/>
        <end position="867"/>
    </location>
</feature>
<dbReference type="GO" id="GO:0005524">
    <property type="term" value="F:ATP binding"/>
    <property type="evidence" value="ECO:0007669"/>
    <property type="project" value="UniProtKB-KW"/>
</dbReference>
<reference evidence="15 16" key="1">
    <citation type="submission" date="2020-04" db="EMBL/GenBank/DDBJ databases">
        <title>MicrobeNet Type strains.</title>
        <authorList>
            <person name="Nicholson A.C."/>
        </authorList>
    </citation>
    <scope>NUCLEOTIDE SEQUENCE [LARGE SCALE GENOMIC DNA]</scope>
    <source>
        <strain evidence="15 16">CCUG 61472</strain>
    </source>
</reference>
<dbReference type="InterPro" id="IPR014729">
    <property type="entry name" value="Rossmann-like_a/b/a_fold"/>
</dbReference>
<keyword evidence="7" id="KW-0547">Nucleotide-binding</keyword>
<organism evidence="15 16">
    <name type="scientific">Periweissella fabalis</name>
    <dbReference type="NCBI Taxonomy" id="1070421"/>
    <lineage>
        <taxon>Bacteria</taxon>
        <taxon>Bacillati</taxon>
        <taxon>Bacillota</taxon>
        <taxon>Bacilli</taxon>
        <taxon>Lactobacillales</taxon>
        <taxon>Lactobacillaceae</taxon>
        <taxon>Periweissella</taxon>
    </lineage>
</organism>
<dbReference type="Proteomes" id="UP000549765">
    <property type="component" value="Unassembled WGS sequence"/>
</dbReference>
<dbReference type="GO" id="GO:0005886">
    <property type="term" value="C:plasma membrane"/>
    <property type="evidence" value="ECO:0007669"/>
    <property type="project" value="TreeGrafter"/>
</dbReference>
<dbReference type="InterPro" id="IPR052023">
    <property type="entry name" value="Histidine_kinase_KdpD"/>
</dbReference>
<evidence type="ECO:0000256" key="12">
    <source>
        <dbReference type="ARBA" id="ARBA00023136"/>
    </source>
</evidence>
<keyword evidence="8 15" id="KW-0418">Kinase</keyword>
<dbReference type="SUPFAM" id="SSF47384">
    <property type="entry name" value="Homodimeric domain of signal transducing histidine kinase"/>
    <property type="match status" value="1"/>
</dbReference>
<evidence type="ECO:0000256" key="8">
    <source>
        <dbReference type="ARBA" id="ARBA00022777"/>
    </source>
</evidence>
<keyword evidence="16" id="KW-1185">Reference proteome</keyword>
<dbReference type="InterPro" id="IPR003594">
    <property type="entry name" value="HATPase_dom"/>
</dbReference>
<evidence type="ECO:0000256" key="2">
    <source>
        <dbReference type="ARBA" id="ARBA00004141"/>
    </source>
</evidence>
<keyword evidence="6 13" id="KW-0812">Transmembrane</keyword>
<evidence type="ECO:0000256" key="10">
    <source>
        <dbReference type="ARBA" id="ARBA00022989"/>
    </source>
</evidence>
<evidence type="ECO:0000259" key="14">
    <source>
        <dbReference type="PROSITE" id="PS50109"/>
    </source>
</evidence>
<dbReference type="Gene3D" id="1.10.287.130">
    <property type="match status" value="1"/>
</dbReference>
<keyword evidence="10 13" id="KW-1133">Transmembrane helix</keyword>
<keyword evidence="9" id="KW-0067">ATP-binding</keyword>
<dbReference type="InterPro" id="IPR027417">
    <property type="entry name" value="P-loop_NTPase"/>
</dbReference>
<gene>
    <name evidence="15" type="ORF">HF964_07940</name>
</gene>
<dbReference type="InterPro" id="IPR005467">
    <property type="entry name" value="His_kinase_dom"/>
</dbReference>
<accession>A0A7X6S485</accession>
<feature type="transmembrane region" description="Helical" evidence="13">
    <location>
        <begin position="385"/>
        <end position="407"/>
    </location>
</feature>
<comment type="subcellular location">
    <subcellularLocation>
        <location evidence="2">Membrane</location>
        <topology evidence="2">Multi-pass membrane protein</topology>
    </subcellularLocation>
</comment>
<name>A0A7X6S485_9LACO</name>
<dbReference type="InterPro" id="IPR003661">
    <property type="entry name" value="HisK_dim/P_dom"/>
</dbReference>
<feature type="transmembrane region" description="Helical" evidence="13">
    <location>
        <begin position="461"/>
        <end position="480"/>
    </location>
</feature>
<comment type="catalytic activity">
    <reaction evidence="1">
        <text>ATP + protein L-histidine = ADP + protein N-phospho-L-histidine.</text>
        <dbReference type="EC" id="2.7.13.3"/>
    </reaction>
</comment>
<feature type="transmembrane region" description="Helical" evidence="13">
    <location>
        <begin position="428"/>
        <end position="449"/>
    </location>
</feature>
<evidence type="ECO:0000256" key="7">
    <source>
        <dbReference type="ARBA" id="ARBA00022741"/>
    </source>
</evidence>
<dbReference type="InterPro" id="IPR038318">
    <property type="entry name" value="KdpD_sf"/>
</dbReference>
<dbReference type="FunFam" id="3.40.50.300:FF:000483">
    <property type="entry name" value="Sensor histidine kinase KdpD"/>
    <property type="match status" value="1"/>
</dbReference>
<keyword evidence="5" id="KW-0808">Transferase</keyword>
<feature type="transmembrane region" description="Helical" evidence="13">
    <location>
        <begin position="614"/>
        <end position="631"/>
    </location>
</feature>
<evidence type="ECO:0000256" key="1">
    <source>
        <dbReference type="ARBA" id="ARBA00000085"/>
    </source>
</evidence>
<dbReference type="Pfam" id="PF13493">
    <property type="entry name" value="DUF4118"/>
    <property type="match status" value="1"/>
</dbReference>
<evidence type="ECO:0000256" key="13">
    <source>
        <dbReference type="SAM" id="Phobius"/>
    </source>
</evidence>
<dbReference type="PANTHER" id="PTHR45569:SF1">
    <property type="entry name" value="SENSOR PROTEIN KDPD"/>
    <property type="match status" value="1"/>
</dbReference>
<dbReference type="EMBL" id="JAAXPN010000009">
    <property type="protein sequence ID" value="NKZ24722.1"/>
    <property type="molecule type" value="Genomic_DNA"/>
</dbReference>
<dbReference type="PANTHER" id="PTHR45569">
    <property type="entry name" value="SENSOR PROTEIN KDPD"/>
    <property type="match status" value="1"/>
</dbReference>
<sequence length="868" mass="99211">MVKDARTWLDEINATESKRGRLKIFLGYAAGVGKTYRMLEEGHALLETGVDIVIGYVETHQRIETEALLMGFEIIDGIKHQYRETEIHELSVKNIIKRHPDMVIIDELAHTNSSSWNRKRYQDIEEILSSGISVYTTVNVQHFASLHELIKLITNVNVKETVPDSFIAQADNLELIDIEPSVLLNRLKAGKIYRQPQAQLAAQNFFKLPHLTQLREIALQQVTRQVSQDNSKQGQQTRHFLVAISESPNAINAIHWAYRQAQAFDALWTAVYVNTRQNYLPTDTLKANLKLVQELGGEVAILTGTSVSEALIQYMQEIKISNLVIGKHTNQRWLGFLQQNIEDKIMAAIPFVDIQIIPGIRQSSSWKSRWLPVKIRFKEVQLSDFMRAIGLLLLATGINLMLHHYLAENSVKIMVYFIAVVLISRFTKGYIAGVISSVTSVFLFDYLFVQPIFSFKIAQSYYILVLIMMVITTIIISSLTSKLTKQMKSSVKEAKRSAILSDLSTTLISMNEPKVMSQKVANILRDYFDTPVQIFYNRTHSVVSHYAQNLEFNLDENNHEIIQWVWHHNQPAGNGTETLSGKKLFYLPITFKQRPLAVLVVNGRKFDYRQRLELGIFLFPLALALDNYYLAQEKRKIAVDNANNQLKSDLLRSISHDLRTPLTSIMASTDHLLMRDNLTVDDQVLLKNINKESNWLIQMIENILTITKISQGKVKLDYTSEVIEDVIFAATEKFKWINPAFEANFKIPDELIWLDVDNNLFQQVLINLFDNAQKHGDANEAINILIRNQATMVEIVIQNIGQQFSKQQIQQLGNRKSELNTKQTDQKRGLGIGLFLCQTIINLHRGKLIFSNWSSGPQVTIILPKKEL</sequence>
<dbReference type="SMART" id="SM00388">
    <property type="entry name" value="HisKA"/>
    <property type="match status" value="1"/>
</dbReference>
<proteinExistence type="predicted"/>
<dbReference type="InterPro" id="IPR029016">
    <property type="entry name" value="GAF-like_dom_sf"/>
</dbReference>
<evidence type="ECO:0000256" key="3">
    <source>
        <dbReference type="ARBA" id="ARBA00012438"/>
    </source>
</evidence>
<dbReference type="SUPFAM" id="SSF52402">
    <property type="entry name" value="Adenine nucleotide alpha hydrolases-like"/>
    <property type="match status" value="1"/>
</dbReference>
<evidence type="ECO:0000256" key="9">
    <source>
        <dbReference type="ARBA" id="ARBA00022840"/>
    </source>
</evidence>
<dbReference type="InterPro" id="IPR036890">
    <property type="entry name" value="HATPase_C_sf"/>
</dbReference>